<feature type="binding site" evidence="11">
    <location>
        <position position="42"/>
    </location>
    <ligand>
        <name>substrate</name>
    </ligand>
</feature>
<gene>
    <name evidence="11 12" type="primary">thiM</name>
    <name evidence="12" type="ORF">P8192_14340</name>
</gene>
<keyword evidence="5 11" id="KW-0479">Metal-binding</keyword>
<dbReference type="Gene3D" id="3.40.1190.20">
    <property type="match status" value="1"/>
</dbReference>
<evidence type="ECO:0000256" key="8">
    <source>
        <dbReference type="ARBA" id="ARBA00022840"/>
    </source>
</evidence>
<dbReference type="InterPro" id="IPR000417">
    <property type="entry name" value="Hyethyz_kinase"/>
</dbReference>
<dbReference type="HAMAP" id="MF_00228">
    <property type="entry name" value="Thz_kinase"/>
    <property type="match status" value="1"/>
</dbReference>
<evidence type="ECO:0000256" key="5">
    <source>
        <dbReference type="ARBA" id="ARBA00022723"/>
    </source>
</evidence>
<evidence type="ECO:0000256" key="7">
    <source>
        <dbReference type="ARBA" id="ARBA00022777"/>
    </source>
</evidence>
<evidence type="ECO:0000256" key="1">
    <source>
        <dbReference type="ARBA" id="ARBA00001771"/>
    </source>
</evidence>
<feature type="binding site" evidence="11">
    <location>
        <position position="190"/>
    </location>
    <ligand>
        <name>substrate</name>
    </ligand>
</feature>
<dbReference type="InterPro" id="IPR029056">
    <property type="entry name" value="Ribokinase-like"/>
</dbReference>
<dbReference type="Pfam" id="PF02110">
    <property type="entry name" value="HK"/>
    <property type="match status" value="1"/>
</dbReference>
<protein>
    <recommendedName>
        <fullName evidence="11">Hydroxyethylthiazole kinase</fullName>
        <ecNumber evidence="11">2.7.1.50</ecNumber>
    </recommendedName>
    <alternativeName>
        <fullName evidence="11">4-methyl-5-beta-hydroxyethylthiazole kinase</fullName>
        <shortName evidence="11">TH kinase</shortName>
        <shortName evidence="11">Thz kinase</shortName>
    </alternativeName>
</protein>
<keyword evidence="9 11" id="KW-0460">Magnesium</keyword>
<dbReference type="CDD" id="cd01170">
    <property type="entry name" value="THZ_kinase"/>
    <property type="match status" value="1"/>
</dbReference>
<comment type="function">
    <text evidence="11">Catalyzes the phosphorylation of the hydroxyl group of 4-methyl-5-beta-hydroxyethylthiazole (THZ).</text>
</comment>
<evidence type="ECO:0000256" key="11">
    <source>
        <dbReference type="HAMAP-Rule" id="MF_00228"/>
    </source>
</evidence>
<dbReference type="SUPFAM" id="SSF53613">
    <property type="entry name" value="Ribokinase-like"/>
    <property type="match status" value="1"/>
</dbReference>
<keyword evidence="4 11" id="KW-0808">Transferase</keyword>
<organism evidence="12 13">
    <name type="scientific">Citricoccus muralis</name>
    <dbReference type="NCBI Taxonomy" id="169134"/>
    <lineage>
        <taxon>Bacteria</taxon>
        <taxon>Bacillati</taxon>
        <taxon>Actinomycetota</taxon>
        <taxon>Actinomycetes</taxon>
        <taxon>Micrococcales</taxon>
        <taxon>Micrococcaceae</taxon>
        <taxon>Citricoccus</taxon>
    </lineage>
</organism>
<comment type="cofactor">
    <cofactor evidence="2 11">
        <name>Mg(2+)</name>
        <dbReference type="ChEBI" id="CHEBI:18420"/>
    </cofactor>
</comment>
<dbReference type="NCBIfam" id="NF006830">
    <property type="entry name" value="PRK09355.1"/>
    <property type="match status" value="1"/>
</dbReference>
<comment type="pathway">
    <text evidence="3 11">Cofactor biosynthesis; thiamine diphosphate biosynthesis; 4-methyl-5-(2-phosphoethyl)-thiazole from 5-(2-hydroxyethyl)-4-methylthiazole: step 1/1.</text>
</comment>
<accession>A0ABY8H5Y2</accession>
<keyword evidence="6 11" id="KW-0547">Nucleotide-binding</keyword>
<comment type="catalytic activity">
    <reaction evidence="1 11">
        <text>5-(2-hydroxyethyl)-4-methylthiazole + ATP = 4-methyl-5-(2-phosphooxyethyl)-thiazole + ADP + H(+)</text>
        <dbReference type="Rhea" id="RHEA:24212"/>
        <dbReference type="ChEBI" id="CHEBI:15378"/>
        <dbReference type="ChEBI" id="CHEBI:17957"/>
        <dbReference type="ChEBI" id="CHEBI:30616"/>
        <dbReference type="ChEBI" id="CHEBI:58296"/>
        <dbReference type="ChEBI" id="CHEBI:456216"/>
        <dbReference type="EC" id="2.7.1.50"/>
    </reaction>
</comment>
<feature type="binding site" evidence="11">
    <location>
        <position position="163"/>
    </location>
    <ligand>
        <name>ATP</name>
        <dbReference type="ChEBI" id="CHEBI:30616"/>
    </ligand>
</feature>
<proteinExistence type="inferred from homology"/>
<evidence type="ECO:0000256" key="4">
    <source>
        <dbReference type="ARBA" id="ARBA00022679"/>
    </source>
</evidence>
<feature type="binding site" evidence="11">
    <location>
        <position position="117"/>
    </location>
    <ligand>
        <name>ATP</name>
        <dbReference type="ChEBI" id="CHEBI:30616"/>
    </ligand>
</feature>
<keyword evidence="13" id="KW-1185">Reference proteome</keyword>
<evidence type="ECO:0000256" key="2">
    <source>
        <dbReference type="ARBA" id="ARBA00001946"/>
    </source>
</evidence>
<dbReference type="PIRSF" id="PIRSF000513">
    <property type="entry name" value="Thz_kinase"/>
    <property type="match status" value="1"/>
</dbReference>
<dbReference type="EMBL" id="CP121252">
    <property type="protein sequence ID" value="WFP16536.1"/>
    <property type="molecule type" value="Genomic_DNA"/>
</dbReference>
<evidence type="ECO:0000313" key="13">
    <source>
        <dbReference type="Proteomes" id="UP001219037"/>
    </source>
</evidence>
<evidence type="ECO:0000313" key="12">
    <source>
        <dbReference type="EMBL" id="WFP16536.1"/>
    </source>
</evidence>
<dbReference type="RefSeq" id="WP_278157669.1">
    <property type="nucleotide sequence ID" value="NZ_CP121252.1"/>
</dbReference>
<dbReference type="Proteomes" id="UP001219037">
    <property type="component" value="Chromosome"/>
</dbReference>
<evidence type="ECO:0000256" key="6">
    <source>
        <dbReference type="ARBA" id="ARBA00022741"/>
    </source>
</evidence>
<evidence type="ECO:0000256" key="10">
    <source>
        <dbReference type="ARBA" id="ARBA00022977"/>
    </source>
</evidence>
<sequence length="269" mass="27197">MTTFPELHLLRERAPLVQCLTNTVVQQITANVLLAVGAAPAMVAHPVEAPEFARVADGVLVNLGTISDATADAMRAAVAAAGETETPWVLDPVAVGGLSVRTRLAHELVEGRPSAIRGNASEILALAGAGSGGRGVDATDAVETVLDSARALAERTGAVVAVSGPSDAIVSLGRVSQVTGGHPVMQQVIGTGCSLGAVTAAALGAVRFGVEVHSDHDAVLAAHALLSAAGTLAAETTVRPGSFSVAWMDALHELTPERVGELVTVEEHA</sequence>
<keyword evidence="7 11" id="KW-0418">Kinase</keyword>
<keyword evidence="10 11" id="KW-0784">Thiamine biosynthesis</keyword>
<dbReference type="EC" id="2.7.1.50" evidence="11"/>
<evidence type="ECO:0000256" key="3">
    <source>
        <dbReference type="ARBA" id="ARBA00004868"/>
    </source>
</evidence>
<dbReference type="PRINTS" id="PR01099">
    <property type="entry name" value="HYETHTZKNASE"/>
</dbReference>
<evidence type="ECO:0000256" key="9">
    <source>
        <dbReference type="ARBA" id="ARBA00022842"/>
    </source>
</evidence>
<reference evidence="12 13" key="1">
    <citation type="submission" date="2023-04" db="EMBL/GenBank/DDBJ databases">
        <title>Funneling lignin-derived compounds into biodiesel using alkali-halophilic Citricoccus sp. P2.</title>
        <authorList>
            <person name="Luo C.-B."/>
        </authorList>
    </citation>
    <scope>NUCLEOTIDE SEQUENCE [LARGE SCALE GENOMIC DNA]</scope>
    <source>
        <strain evidence="12 13">P2</strain>
    </source>
</reference>
<dbReference type="GO" id="GO:0004417">
    <property type="term" value="F:hydroxyethylthiazole kinase activity"/>
    <property type="evidence" value="ECO:0007669"/>
    <property type="project" value="UniProtKB-EC"/>
</dbReference>
<comment type="similarity">
    <text evidence="11">Belongs to the Thz kinase family.</text>
</comment>
<keyword evidence="8 11" id="KW-0067">ATP-binding</keyword>
<name>A0ABY8H5Y2_9MICC</name>